<evidence type="ECO:0000313" key="3">
    <source>
        <dbReference type="Proteomes" id="UP000011599"/>
    </source>
</evidence>
<comment type="caution">
    <text evidence="2">The sequence shown here is derived from an EMBL/GenBank/DDBJ whole genome shotgun (WGS) entry which is preliminary data.</text>
</comment>
<organism evidence="2 3">
    <name type="scientific">Natronorubrum tibetense GA33</name>
    <dbReference type="NCBI Taxonomy" id="1114856"/>
    <lineage>
        <taxon>Archaea</taxon>
        <taxon>Methanobacteriati</taxon>
        <taxon>Methanobacteriota</taxon>
        <taxon>Stenosarchaea group</taxon>
        <taxon>Halobacteria</taxon>
        <taxon>Halobacteriales</taxon>
        <taxon>Natrialbaceae</taxon>
        <taxon>Natronorubrum</taxon>
    </lineage>
</organism>
<name>L9WBY7_9EURY</name>
<dbReference type="STRING" id="1114856.GCA_000383975_03668"/>
<evidence type="ECO:0000313" key="2">
    <source>
        <dbReference type="EMBL" id="ELY45833.1"/>
    </source>
</evidence>
<dbReference type="InterPro" id="IPR003148">
    <property type="entry name" value="RCK_N"/>
</dbReference>
<dbReference type="InterPro" id="IPR036291">
    <property type="entry name" value="NAD(P)-bd_dom_sf"/>
</dbReference>
<keyword evidence="3" id="KW-1185">Reference proteome</keyword>
<evidence type="ECO:0000259" key="1">
    <source>
        <dbReference type="Pfam" id="PF02254"/>
    </source>
</evidence>
<proteinExistence type="predicted"/>
<feature type="domain" description="RCK N-terminal" evidence="1">
    <location>
        <begin position="1"/>
        <end position="39"/>
    </location>
</feature>
<dbReference type="eggNOG" id="arCOG01958">
    <property type="taxonomic scope" value="Archaea"/>
</dbReference>
<dbReference type="Pfam" id="PF02254">
    <property type="entry name" value="TrkA_N"/>
    <property type="match status" value="1"/>
</dbReference>
<accession>L9WBY7</accession>
<dbReference type="GO" id="GO:0006813">
    <property type="term" value="P:potassium ion transport"/>
    <property type="evidence" value="ECO:0007669"/>
    <property type="project" value="InterPro"/>
</dbReference>
<dbReference type="AlphaFoldDB" id="L9WBY7"/>
<dbReference type="Proteomes" id="UP000011599">
    <property type="component" value="Unassembled WGS sequence"/>
</dbReference>
<gene>
    <name evidence="2" type="ORF">C496_02787</name>
</gene>
<sequence>MSILTARKIDPSMRIVAAASSAANVSKLKRAGADVVISPHTLGGKLIVKSVLSEDDDEAANVLADLS</sequence>
<dbReference type="EMBL" id="AOHW01000006">
    <property type="protein sequence ID" value="ELY45833.1"/>
    <property type="molecule type" value="Genomic_DNA"/>
</dbReference>
<dbReference type="PATRIC" id="fig|1114856.3.peg.575"/>
<dbReference type="SUPFAM" id="SSF51735">
    <property type="entry name" value="NAD(P)-binding Rossmann-fold domains"/>
    <property type="match status" value="1"/>
</dbReference>
<dbReference type="Gene3D" id="3.40.50.720">
    <property type="entry name" value="NAD(P)-binding Rossmann-like Domain"/>
    <property type="match status" value="1"/>
</dbReference>
<reference evidence="2 3" key="1">
    <citation type="journal article" date="2014" name="PLoS Genet.">
        <title>Phylogenetically driven sequencing of extremely halophilic archaea reveals strategies for static and dynamic osmo-response.</title>
        <authorList>
            <person name="Becker E.A."/>
            <person name="Seitzer P.M."/>
            <person name="Tritt A."/>
            <person name="Larsen D."/>
            <person name="Krusor M."/>
            <person name="Yao A.I."/>
            <person name="Wu D."/>
            <person name="Madern D."/>
            <person name="Eisen J.A."/>
            <person name="Darling A.E."/>
            <person name="Facciotti M.T."/>
        </authorList>
    </citation>
    <scope>NUCLEOTIDE SEQUENCE [LARGE SCALE GENOMIC DNA]</scope>
    <source>
        <strain evidence="2 3">GA33</strain>
    </source>
</reference>
<protein>
    <submittedName>
        <fullName evidence="2">TrkA-N domain-containing protein</fullName>
    </submittedName>
</protein>